<sequence length="114" mass="12117">MKLGNPIESLSVHRVLCIKAATFAAKDHRSQIPKGPKPPWAVNHSSNAQYDGISPTPAGAIEIARSISTTEISVSSVDYESASKWECDVKTVLPIIAIATLDFAKAGNNNIVST</sequence>
<dbReference type="EnsemblMetazoa" id="ACUA025730-RA">
    <property type="protein sequence ID" value="ACUA025730-PA"/>
    <property type="gene ID" value="ACUA025730"/>
</dbReference>
<organism evidence="2 3">
    <name type="scientific">Anopheles culicifacies</name>
    <dbReference type="NCBI Taxonomy" id="139723"/>
    <lineage>
        <taxon>Eukaryota</taxon>
        <taxon>Metazoa</taxon>
        <taxon>Ecdysozoa</taxon>
        <taxon>Arthropoda</taxon>
        <taxon>Hexapoda</taxon>
        <taxon>Insecta</taxon>
        <taxon>Pterygota</taxon>
        <taxon>Neoptera</taxon>
        <taxon>Endopterygota</taxon>
        <taxon>Diptera</taxon>
        <taxon>Nematocera</taxon>
        <taxon>Culicoidea</taxon>
        <taxon>Culicidae</taxon>
        <taxon>Anophelinae</taxon>
        <taxon>Anopheles</taxon>
        <taxon>culicifacies species complex</taxon>
    </lineage>
</organism>
<feature type="region of interest" description="Disordered" evidence="1">
    <location>
        <begin position="28"/>
        <end position="48"/>
    </location>
</feature>
<reference evidence="3" key="1">
    <citation type="submission" date="2013-09" db="EMBL/GenBank/DDBJ databases">
        <title>The Genome Sequence of Anopheles culicifacies species A.</title>
        <authorList>
            <consortium name="The Broad Institute Genomics Platform"/>
            <person name="Neafsey D.E."/>
            <person name="Besansky N."/>
            <person name="Howell P."/>
            <person name="Walton C."/>
            <person name="Young S.K."/>
            <person name="Zeng Q."/>
            <person name="Gargeya S."/>
            <person name="Fitzgerald M."/>
            <person name="Haas B."/>
            <person name="Abouelleil A."/>
            <person name="Allen A.W."/>
            <person name="Alvarado L."/>
            <person name="Arachchi H.M."/>
            <person name="Berlin A.M."/>
            <person name="Chapman S.B."/>
            <person name="Gainer-Dewar J."/>
            <person name="Goldberg J."/>
            <person name="Griggs A."/>
            <person name="Gujja S."/>
            <person name="Hansen M."/>
            <person name="Howarth C."/>
            <person name="Imamovic A."/>
            <person name="Ireland A."/>
            <person name="Larimer J."/>
            <person name="McCowan C."/>
            <person name="Murphy C."/>
            <person name="Pearson M."/>
            <person name="Poon T.W."/>
            <person name="Priest M."/>
            <person name="Roberts A."/>
            <person name="Saif S."/>
            <person name="Shea T."/>
            <person name="Sisk P."/>
            <person name="Sykes S."/>
            <person name="Wortman J."/>
            <person name="Nusbaum C."/>
            <person name="Birren B."/>
        </authorList>
    </citation>
    <scope>NUCLEOTIDE SEQUENCE [LARGE SCALE GENOMIC DNA]</scope>
    <source>
        <strain evidence="3">A-37</strain>
    </source>
</reference>
<proteinExistence type="predicted"/>
<evidence type="ECO:0000313" key="3">
    <source>
        <dbReference type="Proteomes" id="UP000075883"/>
    </source>
</evidence>
<evidence type="ECO:0000256" key="1">
    <source>
        <dbReference type="SAM" id="MobiDB-lite"/>
    </source>
</evidence>
<dbReference type="AlphaFoldDB" id="A0A182MT89"/>
<keyword evidence="3" id="KW-1185">Reference proteome</keyword>
<dbReference type="Proteomes" id="UP000075883">
    <property type="component" value="Unassembled WGS sequence"/>
</dbReference>
<dbReference type="EMBL" id="AXCM01000463">
    <property type="status" value="NOT_ANNOTATED_CDS"/>
    <property type="molecule type" value="Genomic_DNA"/>
</dbReference>
<protein>
    <submittedName>
        <fullName evidence="2">Uncharacterized protein</fullName>
    </submittedName>
</protein>
<dbReference type="VEuPathDB" id="VectorBase:ACUA025730"/>
<accession>A0A182MT89</accession>
<name>A0A182MT89_9DIPT</name>
<evidence type="ECO:0000313" key="2">
    <source>
        <dbReference type="EnsemblMetazoa" id="ACUA025730-PA"/>
    </source>
</evidence>
<reference evidence="2" key="2">
    <citation type="submission" date="2020-05" db="UniProtKB">
        <authorList>
            <consortium name="EnsemblMetazoa"/>
        </authorList>
    </citation>
    <scope>IDENTIFICATION</scope>
    <source>
        <strain evidence="2">A-37</strain>
    </source>
</reference>